<accession>A0A0M3JYY1</accession>
<dbReference type="OrthoDB" id="5833144at2759"/>
<dbReference type="Proteomes" id="UP000267096">
    <property type="component" value="Unassembled WGS sequence"/>
</dbReference>
<protein>
    <submittedName>
        <fullName evidence="4">ZM domain-containing protein</fullName>
    </submittedName>
</protein>
<dbReference type="EMBL" id="UYRR01031315">
    <property type="protein sequence ID" value="VDK48942.1"/>
    <property type="molecule type" value="Genomic_DNA"/>
</dbReference>
<keyword evidence="3" id="KW-1185">Reference proteome</keyword>
<sequence length="298" mass="35479">MRFDDRRRNRRRFDNLGREESQVVESYERRIDGTPETEPQYQHSYNTYTERRTYGRDENGEVILRIERDPKDPVRPATPVRPVTPVGDVPREMQPIQPFDTLPLTIPRIDIRNTTSRGSNGPHSYNSYHHDQRKQLSPQHQSMRSARSVPPLHYPSRLTPPLPSSHHSNVAFDQQSTRSYATMPMKKVIRKSRWVTVRDGQPVSPFVETVTYEPKYPTYDRSYRQHADNIYQYRQYDDDGERPSPQYIPERSILKSRQVSYYDDNYNDDTYRRMHSQYPQSRYVPECAYIVENPLYND</sequence>
<organism evidence="4">
    <name type="scientific">Anisakis simplex</name>
    <name type="common">Herring worm</name>
    <dbReference type="NCBI Taxonomy" id="6269"/>
    <lineage>
        <taxon>Eukaryota</taxon>
        <taxon>Metazoa</taxon>
        <taxon>Ecdysozoa</taxon>
        <taxon>Nematoda</taxon>
        <taxon>Chromadorea</taxon>
        <taxon>Rhabditida</taxon>
        <taxon>Spirurina</taxon>
        <taxon>Ascaridomorpha</taxon>
        <taxon>Ascaridoidea</taxon>
        <taxon>Anisakidae</taxon>
        <taxon>Anisakis</taxon>
        <taxon>Anisakis simplex complex</taxon>
    </lineage>
</organism>
<evidence type="ECO:0000256" key="1">
    <source>
        <dbReference type="SAM" id="MobiDB-lite"/>
    </source>
</evidence>
<reference evidence="4" key="1">
    <citation type="submission" date="2017-02" db="UniProtKB">
        <authorList>
            <consortium name="WormBaseParasite"/>
        </authorList>
    </citation>
    <scope>IDENTIFICATION</scope>
</reference>
<feature type="compositionally biased region" description="Low complexity" evidence="1">
    <location>
        <begin position="75"/>
        <end position="86"/>
    </location>
</feature>
<feature type="region of interest" description="Disordered" evidence="1">
    <location>
        <begin position="71"/>
        <end position="95"/>
    </location>
</feature>
<feature type="compositionally biased region" description="Polar residues" evidence="1">
    <location>
        <begin position="135"/>
        <end position="145"/>
    </location>
</feature>
<gene>
    <name evidence="2" type="ORF">ASIM_LOCUS13105</name>
</gene>
<feature type="region of interest" description="Disordered" evidence="1">
    <location>
        <begin position="112"/>
        <end position="170"/>
    </location>
</feature>
<reference evidence="2 3" key="2">
    <citation type="submission" date="2018-11" db="EMBL/GenBank/DDBJ databases">
        <authorList>
            <consortium name="Pathogen Informatics"/>
        </authorList>
    </citation>
    <scope>NUCLEOTIDE SEQUENCE [LARGE SCALE GENOMIC DNA]</scope>
</reference>
<name>A0A0M3JYY1_ANISI</name>
<feature type="compositionally biased region" description="Polar residues" evidence="1">
    <location>
        <begin position="112"/>
        <end position="127"/>
    </location>
</feature>
<evidence type="ECO:0000313" key="4">
    <source>
        <dbReference type="WBParaSite" id="ASIM_0001367701-mRNA-1"/>
    </source>
</evidence>
<dbReference type="AlphaFoldDB" id="A0A0M3JYY1"/>
<dbReference type="WBParaSite" id="ASIM_0001367701-mRNA-1">
    <property type="protein sequence ID" value="ASIM_0001367701-mRNA-1"/>
    <property type="gene ID" value="ASIM_0001367701"/>
</dbReference>
<evidence type="ECO:0000313" key="3">
    <source>
        <dbReference type="Proteomes" id="UP000267096"/>
    </source>
</evidence>
<proteinExistence type="predicted"/>
<evidence type="ECO:0000313" key="2">
    <source>
        <dbReference type="EMBL" id="VDK48942.1"/>
    </source>
</evidence>